<accession>A0ABN7B5S7</accession>
<proteinExistence type="predicted"/>
<organism evidence="2 3">
    <name type="scientific">Nesidiocoris tenuis</name>
    <dbReference type="NCBI Taxonomy" id="355587"/>
    <lineage>
        <taxon>Eukaryota</taxon>
        <taxon>Metazoa</taxon>
        <taxon>Ecdysozoa</taxon>
        <taxon>Arthropoda</taxon>
        <taxon>Hexapoda</taxon>
        <taxon>Insecta</taxon>
        <taxon>Pterygota</taxon>
        <taxon>Neoptera</taxon>
        <taxon>Paraneoptera</taxon>
        <taxon>Hemiptera</taxon>
        <taxon>Heteroptera</taxon>
        <taxon>Panheteroptera</taxon>
        <taxon>Cimicomorpha</taxon>
        <taxon>Miridae</taxon>
        <taxon>Dicyphina</taxon>
        <taxon>Nesidiocoris</taxon>
    </lineage>
</organism>
<dbReference type="GO" id="GO:0008168">
    <property type="term" value="F:methyltransferase activity"/>
    <property type="evidence" value="ECO:0007669"/>
    <property type="project" value="UniProtKB-KW"/>
</dbReference>
<keyword evidence="2" id="KW-0489">Methyltransferase</keyword>
<keyword evidence="2" id="KW-0808">Transferase</keyword>
<feature type="domain" description="Methyltransferase" evidence="1">
    <location>
        <begin position="126"/>
        <end position="285"/>
    </location>
</feature>
<evidence type="ECO:0000259" key="1">
    <source>
        <dbReference type="Pfam" id="PF13679"/>
    </source>
</evidence>
<reference evidence="2 3" key="1">
    <citation type="submission" date="2023-09" db="EMBL/GenBank/DDBJ databases">
        <title>Nesidiocoris tenuis whole genome shotgun sequence.</title>
        <authorList>
            <person name="Shibata T."/>
            <person name="Shimoda M."/>
            <person name="Kobayashi T."/>
            <person name="Uehara T."/>
        </authorList>
    </citation>
    <scope>NUCLEOTIDE SEQUENCE [LARGE SCALE GENOMIC DNA]</scope>
    <source>
        <strain evidence="2 3">Japan</strain>
    </source>
</reference>
<dbReference type="EMBL" id="AP028917">
    <property type="protein sequence ID" value="BES98107.1"/>
    <property type="molecule type" value="Genomic_DNA"/>
</dbReference>
<name>A0ABN7B5S7_9HEMI</name>
<dbReference type="Pfam" id="PF13679">
    <property type="entry name" value="Methyltransf_32"/>
    <property type="match status" value="1"/>
</dbReference>
<protein>
    <submittedName>
        <fullName evidence="2">Methyltransferase like 25</fullName>
    </submittedName>
</protein>
<evidence type="ECO:0000313" key="3">
    <source>
        <dbReference type="Proteomes" id="UP001307889"/>
    </source>
</evidence>
<dbReference type="Proteomes" id="UP001307889">
    <property type="component" value="Chromosome 9"/>
</dbReference>
<sequence>MSNSSKILLHQKRLDEIIYFLKPLIPLIDSHMVSFITDDLWHKFVPADLRLEYEETGSPSNVYELFFDSDCLSGNDRLRRFLRKAKSMSTTENGLFYDLDAFDSHLDSLGCKTSDTLKFDKFMCPKKTHEVGAMSRLAADVGRFLKVDTIVDIGDGKGYLSSVLALENRFKVLGIDASPVNSLGAAKRVEKMKKHWKGVRKKMIGADEDKLRVENVVYERCTEFVNDTTDVREIVLRNIGDTSCLGIVGLHTCGSLTSTCLRHFVKTDTFKFIINVACCHHLISQNDFPMSDHLKMASFSLTRNAKMMSLQPISRIIDDGHVKSDPLMYRAVFEHLMDHVLGLANISKPEVGRISAKCSNFVQYARKACSKLDLRLDMTDEEISTYYDTLRVQHESKLKFYFLLRLAVAPVIDNVILLDRLVFLMENGLEETSHVQMFDPVVSPRNYAIISMRL</sequence>
<dbReference type="PANTHER" id="PTHR12496:SF9">
    <property type="entry name" value="METHYLTRANSFERASE-LIKE PROTEIN 25-RELATED"/>
    <property type="match status" value="1"/>
</dbReference>
<dbReference type="PANTHER" id="PTHR12496">
    <property type="entry name" value="CGI-41 METHYLTRANSFERASE"/>
    <property type="match status" value="1"/>
</dbReference>
<dbReference type="InterPro" id="IPR052220">
    <property type="entry name" value="METTL25"/>
</dbReference>
<dbReference type="InterPro" id="IPR025714">
    <property type="entry name" value="Methyltranfer_dom"/>
</dbReference>
<dbReference type="CDD" id="cd02440">
    <property type="entry name" value="AdoMet_MTases"/>
    <property type="match status" value="1"/>
</dbReference>
<dbReference type="SUPFAM" id="SSF53335">
    <property type="entry name" value="S-adenosyl-L-methionine-dependent methyltransferases"/>
    <property type="match status" value="1"/>
</dbReference>
<dbReference type="InterPro" id="IPR029063">
    <property type="entry name" value="SAM-dependent_MTases_sf"/>
</dbReference>
<evidence type="ECO:0000313" key="2">
    <source>
        <dbReference type="EMBL" id="BES98107.1"/>
    </source>
</evidence>
<dbReference type="GO" id="GO:0032259">
    <property type="term" value="P:methylation"/>
    <property type="evidence" value="ECO:0007669"/>
    <property type="project" value="UniProtKB-KW"/>
</dbReference>
<keyword evidence="3" id="KW-1185">Reference proteome</keyword>
<gene>
    <name evidence="2" type="ORF">NTJ_10922</name>
</gene>